<dbReference type="STRING" id="53326.A0A016RZF4"/>
<dbReference type="PANTHER" id="PTHR21593:SF36">
    <property type="entry name" value="DUF148 DOMAIN-CONTAINING PROTEIN-RELATED"/>
    <property type="match status" value="1"/>
</dbReference>
<sequence>MMSFDSNEFNLDGLMEIGGLRNKPQFFSRRYFGDDTVMVWSGFCPMIKLTVLLLFVTYVAAGGGHRRRGPSRCGLPSFTSRLPEDAQEKIKKIWENYEDGQGCDKEHQETKEVLDELPADVRNRAMRPKGPSFLKGVSDEVRAQFDALWKDHSISRDEKPEKFKELAEKVLNAEQLKEFNKFHAALQRRREEFQKKLKQLSPEARAAHEKLAKLREERHKIFMEVSDSVKEELNKLYHDERRKHMERRKRQ</sequence>
<feature type="transmembrane region" description="Helical" evidence="1">
    <location>
        <begin position="37"/>
        <end position="61"/>
    </location>
</feature>
<evidence type="ECO:0000256" key="1">
    <source>
        <dbReference type="SAM" id="Phobius"/>
    </source>
</evidence>
<dbReference type="EMBL" id="JARK01001665">
    <property type="protein sequence ID" value="EYB83770.1"/>
    <property type="molecule type" value="Genomic_DNA"/>
</dbReference>
<keyword evidence="3" id="KW-1185">Reference proteome</keyword>
<organism evidence="2 3">
    <name type="scientific">Ancylostoma ceylanicum</name>
    <dbReference type="NCBI Taxonomy" id="53326"/>
    <lineage>
        <taxon>Eukaryota</taxon>
        <taxon>Metazoa</taxon>
        <taxon>Ecdysozoa</taxon>
        <taxon>Nematoda</taxon>
        <taxon>Chromadorea</taxon>
        <taxon>Rhabditida</taxon>
        <taxon>Rhabditina</taxon>
        <taxon>Rhabditomorpha</taxon>
        <taxon>Strongyloidea</taxon>
        <taxon>Ancylostomatidae</taxon>
        <taxon>Ancylostomatinae</taxon>
        <taxon>Ancylostoma</taxon>
    </lineage>
</organism>
<dbReference type="OrthoDB" id="5838444at2759"/>
<name>A0A016RZF4_9BILA</name>
<proteinExistence type="predicted"/>
<dbReference type="InterPro" id="IPR052823">
    <property type="entry name" value="SXP/RAL-2_related"/>
</dbReference>
<gene>
    <name evidence="2" type="primary">Acey_s0329.g2651</name>
    <name evidence="2" type="ORF">Y032_0329g2651</name>
</gene>
<reference evidence="3" key="1">
    <citation type="journal article" date="2015" name="Nat. Genet.">
        <title>The genome and transcriptome of the zoonotic hookworm Ancylostoma ceylanicum identify infection-specific gene families.</title>
        <authorList>
            <person name="Schwarz E.M."/>
            <person name="Hu Y."/>
            <person name="Antoshechkin I."/>
            <person name="Miller M.M."/>
            <person name="Sternberg P.W."/>
            <person name="Aroian R.V."/>
        </authorList>
    </citation>
    <scope>NUCLEOTIDE SEQUENCE</scope>
    <source>
        <strain evidence="3">HY135</strain>
    </source>
</reference>
<dbReference type="Proteomes" id="UP000024635">
    <property type="component" value="Unassembled WGS sequence"/>
</dbReference>
<dbReference type="PANTHER" id="PTHR21593">
    <property type="entry name" value="PRION-LIKE- Q/N-RICH -DOMAIN-BEARING PROTEIN PROTEIN"/>
    <property type="match status" value="1"/>
</dbReference>
<evidence type="ECO:0000313" key="3">
    <source>
        <dbReference type="Proteomes" id="UP000024635"/>
    </source>
</evidence>
<accession>A0A016RZF4</accession>
<evidence type="ECO:0000313" key="2">
    <source>
        <dbReference type="EMBL" id="EYB83770.1"/>
    </source>
</evidence>
<comment type="caution">
    <text evidence="2">The sequence shown here is derived from an EMBL/GenBank/DDBJ whole genome shotgun (WGS) entry which is preliminary data.</text>
</comment>
<keyword evidence="1" id="KW-0472">Membrane</keyword>
<protein>
    <recommendedName>
        <fullName evidence="4">SXP/RAL-2 family protein Ani s 5-like cation-binding domain-containing protein</fullName>
    </recommendedName>
</protein>
<dbReference type="AlphaFoldDB" id="A0A016RZF4"/>
<evidence type="ECO:0008006" key="4">
    <source>
        <dbReference type="Google" id="ProtNLM"/>
    </source>
</evidence>
<keyword evidence="1" id="KW-0812">Transmembrane</keyword>
<keyword evidence="1" id="KW-1133">Transmembrane helix</keyword>